<dbReference type="InterPro" id="IPR015812">
    <property type="entry name" value="Integrin_bsu"/>
</dbReference>
<dbReference type="GO" id="GO:0016020">
    <property type="term" value="C:membrane"/>
    <property type="evidence" value="ECO:0007669"/>
    <property type="project" value="UniProtKB-SubCell"/>
</dbReference>
<keyword evidence="7" id="KW-0401">Integrin</keyword>
<accession>A0ABD0THY7</accession>
<keyword evidence="12" id="KW-0732">Signal</keyword>
<evidence type="ECO:0000259" key="13">
    <source>
        <dbReference type="Pfam" id="PF18372"/>
    </source>
</evidence>
<evidence type="ECO:0000256" key="1">
    <source>
        <dbReference type="ARBA" id="ARBA00004479"/>
    </source>
</evidence>
<keyword evidence="8 11" id="KW-0472">Membrane</keyword>
<evidence type="ECO:0000256" key="10">
    <source>
        <dbReference type="ARBA" id="ARBA00023180"/>
    </source>
</evidence>
<keyword evidence="9" id="KW-1015">Disulfide bond</keyword>
<comment type="similarity">
    <text evidence="2">Belongs to the integrin beta chain family.</text>
</comment>
<evidence type="ECO:0000256" key="11">
    <source>
        <dbReference type="SAM" id="Phobius"/>
    </source>
</evidence>
<dbReference type="Gene3D" id="2.60.40.1510">
    <property type="entry name" value="ntegrin, alpha v. Chain A, domain 3"/>
    <property type="match status" value="1"/>
</dbReference>
<evidence type="ECO:0000256" key="9">
    <source>
        <dbReference type="ARBA" id="ARBA00023157"/>
    </source>
</evidence>
<evidence type="ECO:0000256" key="2">
    <source>
        <dbReference type="ARBA" id="ARBA00007449"/>
    </source>
</evidence>
<evidence type="ECO:0000313" key="14">
    <source>
        <dbReference type="EMBL" id="KAL0848941.1"/>
    </source>
</evidence>
<feature type="chain" id="PRO_5044889935" description="Integrin beta epidermal growth factor-like domain-containing protein" evidence="12">
    <location>
        <begin position="24"/>
        <end position="453"/>
    </location>
</feature>
<feature type="transmembrane region" description="Helical" evidence="11">
    <location>
        <begin position="381"/>
        <end position="405"/>
    </location>
</feature>
<dbReference type="PROSITE" id="PS51257">
    <property type="entry name" value="PROKAR_LIPOPROTEIN"/>
    <property type="match status" value="1"/>
</dbReference>
<keyword evidence="6 11" id="KW-1133">Transmembrane helix</keyword>
<evidence type="ECO:0000256" key="4">
    <source>
        <dbReference type="ARBA" id="ARBA00022692"/>
    </source>
</evidence>
<name>A0ABD0THY7_LOXSC</name>
<evidence type="ECO:0000256" key="3">
    <source>
        <dbReference type="ARBA" id="ARBA00022536"/>
    </source>
</evidence>
<dbReference type="EMBL" id="JBEDNZ010000004">
    <property type="protein sequence ID" value="KAL0848941.1"/>
    <property type="molecule type" value="Genomic_DNA"/>
</dbReference>
<evidence type="ECO:0000256" key="12">
    <source>
        <dbReference type="SAM" id="SignalP"/>
    </source>
</evidence>
<dbReference type="AlphaFoldDB" id="A0ABD0THY7"/>
<reference evidence="14 15" key="1">
    <citation type="submission" date="2024-06" db="EMBL/GenBank/DDBJ databases">
        <title>A chromosome-level genome assembly of beet webworm, Loxostege sticticalis.</title>
        <authorList>
            <person name="Zhang Y."/>
        </authorList>
    </citation>
    <scope>NUCLEOTIDE SEQUENCE [LARGE SCALE GENOMIC DNA]</scope>
    <source>
        <strain evidence="14">AQ028</strain>
        <tissue evidence="14">Male pupae</tissue>
    </source>
</reference>
<evidence type="ECO:0000256" key="6">
    <source>
        <dbReference type="ARBA" id="ARBA00022989"/>
    </source>
</evidence>
<keyword evidence="10" id="KW-0325">Glycoprotein</keyword>
<dbReference type="InterPro" id="IPR040622">
    <property type="entry name" value="EGF_integrin_1"/>
</dbReference>
<dbReference type="PANTHER" id="PTHR10082:SF60">
    <property type="entry name" value="INTEGRIN BETA-PS"/>
    <property type="match status" value="1"/>
</dbReference>
<evidence type="ECO:0000256" key="7">
    <source>
        <dbReference type="ARBA" id="ARBA00023037"/>
    </source>
</evidence>
<comment type="caution">
    <text evidence="14">The sequence shown here is derived from an EMBL/GenBank/DDBJ whole genome shotgun (WGS) entry which is preliminary data.</text>
</comment>
<keyword evidence="5" id="KW-0677">Repeat</keyword>
<feature type="signal peptide" evidence="12">
    <location>
        <begin position="1"/>
        <end position="23"/>
    </location>
</feature>
<dbReference type="Proteomes" id="UP001549921">
    <property type="component" value="Unassembled WGS sequence"/>
</dbReference>
<evidence type="ECO:0000313" key="15">
    <source>
        <dbReference type="Proteomes" id="UP001549921"/>
    </source>
</evidence>
<keyword evidence="4 11" id="KW-0812">Transmembrane</keyword>
<dbReference type="GO" id="GO:0007229">
    <property type="term" value="P:integrin-mediated signaling pathway"/>
    <property type="evidence" value="ECO:0007669"/>
    <property type="project" value="UniProtKB-KW"/>
</dbReference>
<keyword evidence="3" id="KW-0245">EGF-like domain</keyword>
<evidence type="ECO:0000256" key="5">
    <source>
        <dbReference type="ARBA" id="ARBA00022737"/>
    </source>
</evidence>
<comment type="subcellular location">
    <subcellularLocation>
        <location evidence="1">Membrane</location>
        <topology evidence="1">Single-pass type I membrane protein</topology>
    </subcellularLocation>
</comment>
<dbReference type="PANTHER" id="PTHR10082">
    <property type="entry name" value="INTEGRIN BETA SUBUNIT"/>
    <property type="match status" value="1"/>
</dbReference>
<sequence length="453" mass="49950">MRTMAGFVFFSVLVACSMHHVFAIDCSSVNLEEVMSCDDCIRCGGYWCNKPREKDQDVRCSSTLNDNWCPGHIEELPVIPEETLEGTAINPSYKAITVKVNKPSSRIPFRYDWPSNSHPKVDITVINSTQSKNIEVVERNTDCNNGKCISLVSVKTDADFCSASSGKYEFLNVKVQVENVTEEARLKYHVPCACKCSDKVERNSEICGGKGDYSCGACKCHKGWTGKYCQTPPVCDKRRGDVQCTNLYTDVECSGNGYCGPCDSCICYDKGEGSQYFQEIDACADLCMIINFNCELCLHDKPEGLCSECTEYDLSIHKYNKTLAAEVDEQDRKVWVQCQDTFEGCSIKYLAMRDSTEALHVMKINSCNGIQDSIVAGNVNITLPTVLGVIAIIAAATAVAGYMVWKAKNAPMPLAASHYQELEGPENSAGINPLYKAPTSSYNNPLWKGAAKV</sequence>
<gene>
    <name evidence="14" type="ORF">ABMA28_013334</name>
</gene>
<feature type="domain" description="Integrin beta epidermal growth factor-like" evidence="13">
    <location>
        <begin position="196"/>
        <end position="224"/>
    </location>
</feature>
<protein>
    <recommendedName>
        <fullName evidence="13">Integrin beta epidermal growth factor-like domain-containing protein</fullName>
    </recommendedName>
</protein>
<organism evidence="14 15">
    <name type="scientific">Loxostege sticticalis</name>
    <name type="common">Beet webworm moth</name>
    <dbReference type="NCBI Taxonomy" id="481309"/>
    <lineage>
        <taxon>Eukaryota</taxon>
        <taxon>Metazoa</taxon>
        <taxon>Ecdysozoa</taxon>
        <taxon>Arthropoda</taxon>
        <taxon>Hexapoda</taxon>
        <taxon>Insecta</taxon>
        <taxon>Pterygota</taxon>
        <taxon>Neoptera</taxon>
        <taxon>Endopterygota</taxon>
        <taxon>Lepidoptera</taxon>
        <taxon>Glossata</taxon>
        <taxon>Ditrysia</taxon>
        <taxon>Pyraloidea</taxon>
        <taxon>Crambidae</taxon>
        <taxon>Pyraustinae</taxon>
        <taxon>Loxostege</taxon>
    </lineage>
</organism>
<proteinExistence type="inferred from homology"/>
<evidence type="ECO:0000256" key="8">
    <source>
        <dbReference type="ARBA" id="ARBA00023136"/>
    </source>
</evidence>
<dbReference type="PROSITE" id="PS52047">
    <property type="entry name" value="I_EGF_2"/>
    <property type="match status" value="1"/>
</dbReference>
<dbReference type="Pfam" id="PF18372">
    <property type="entry name" value="I-EGF_1"/>
    <property type="match status" value="1"/>
</dbReference>